<reference evidence="1" key="1">
    <citation type="journal article" date="2020" name="Microb. Genom.">
        <title>Genetic diversity of clinical and environmental Mucorales isolates obtained from an investigation of mucormycosis cases among solid organ transplant recipients.</title>
        <authorList>
            <person name="Nguyen M.H."/>
            <person name="Kaul D."/>
            <person name="Muto C."/>
            <person name="Cheng S.J."/>
            <person name="Richter R.A."/>
            <person name="Bruno V.M."/>
            <person name="Liu G."/>
            <person name="Beyhan S."/>
            <person name="Sundermann A.J."/>
            <person name="Mounaud S."/>
            <person name="Pasculle A.W."/>
            <person name="Nierman W.C."/>
            <person name="Driscoll E."/>
            <person name="Cumbie R."/>
            <person name="Clancy C.J."/>
            <person name="Dupont C.L."/>
        </authorList>
    </citation>
    <scope>NUCLEOTIDE SEQUENCE</scope>
    <source>
        <strain evidence="1">GL11</strain>
    </source>
</reference>
<evidence type="ECO:0000313" key="1">
    <source>
        <dbReference type="EMBL" id="KAG1300869.1"/>
    </source>
</evidence>
<evidence type="ECO:0000313" key="2">
    <source>
        <dbReference type="Proteomes" id="UP000716291"/>
    </source>
</evidence>
<accession>A0A9P6WXG9</accession>
<keyword evidence="2" id="KW-1185">Reference proteome</keyword>
<dbReference type="Proteomes" id="UP000716291">
    <property type="component" value="Unassembled WGS sequence"/>
</dbReference>
<protein>
    <submittedName>
        <fullName evidence="1">Uncharacterized protein</fullName>
    </submittedName>
</protein>
<sequence>MNDILAKIWDNSVLFMDKSVKWFTKWCGGRDLTFFSVPSKRPKNEYADRISMRSFYVLEDKYINSIKKDIVQTSTEYQSYIEKLKDEEYIMTGYCRKPKSTNEDINKRIHSLQEQIGRLKTRSSVDKVYVSVNCDSKESIMTRDLKKSPLALELNGMDGNMQDLIEYLLTGTKACLVTIDSAGLPSDLDDLVSFLREFPNIEKFLLTTFLTQIIQKPFIVLR</sequence>
<dbReference type="EMBL" id="JAANQT010003638">
    <property type="protein sequence ID" value="KAG1300869.1"/>
    <property type="molecule type" value="Genomic_DNA"/>
</dbReference>
<dbReference type="AlphaFoldDB" id="A0A9P6WXG9"/>
<gene>
    <name evidence="1" type="ORF">G6F64_012307</name>
</gene>
<organism evidence="1 2">
    <name type="scientific">Rhizopus oryzae</name>
    <name type="common">Mucormycosis agent</name>
    <name type="synonym">Rhizopus arrhizus var. delemar</name>
    <dbReference type="NCBI Taxonomy" id="64495"/>
    <lineage>
        <taxon>Eukaryota</taxon>
        <taxon>Fungi</taxon>
        <taxon>Fungi incertae sedis</taxon>
        <taxon>Mucoromycota</taxon>
        <taxon>Mucoromycotina</taxon>
        <taxon>Mucoromycetes</taxon>
        <taxon>Mucorales</taxon>
        <taxon>Mucorineae</taxon>
        <taxon>Rhizopodaceae</taxon>
        <taxon>Rhizopus</taxon>
    </lineage>
</organism>
<proteinExistence type="predicted"/>
<name>A0A9P6WXG9_RHIOR</name>
<comment type="caution">
    <text evidence="1">The sequence shown here is derived from an EMBL/GenBank/DDBJ whole genome shotgun (WGS) entry which is preliminary data.</text>
</comment>